<name>A0A7W9L8Z6_9ACTN</name>
<gene>
    <name evidence="1" type="ORF">HD596_001818</name>
</gene>
<keyword evidence="2" id="KW-1185">Reference proteome</keyword>
<comment type="caution">
    <text evidence="1">The sequence shown here is derived from an EMBL/GenBank/DDBJ whole genome shotgun (WGS) entry which is preliminary data.</text>
</comment>
<dbReference type="EMBL" id="JACHMB010000001">
    <property type="protein sequence ID" value="MBB5775062.1"/>
    <property type="molecule type" value="Genomic_DNA"/>
</dbReference>
<protein>
    <submittedName>
        <fullName evidence="1">Uncharacterized protein</fullName>
    </submittedName>
</protein>
<dbReference type="Proteomes" id="UP000579153">
    <property type="component" value="Unassembled WGS sequence"/>
</dbReference>
<dbReference type="AlphaFoldDB" id="A0A7W9L8Z6"/>
<proteinExistence type="predicted"/>
<sequence>MNTVVPYISAIGVGGELEERRLPRLAVILTRFVVHRNGPDDGDFGQAGLLCDFPQDGFFQTFIRQDPSRRHLGAGFGCVDMIEDKELRGGPVTEDVGSDADSWPRHPSIIPRTDLEGFARAKDLTL</sequence>
<reference evidence="1 2" key="1">
    <citation type="submission" date="2020-08" db="EMBL/GenBank/DDBJ databases">
        <title>Sequencing the genomes of 1000 actinobacteria strains.</title>
        <authorList>
            <person name="Klenk H.-P."/>
        </authorList>
    </citation>
    <scope>NUCLEOTIDE SEQUENCE [LARGE SCALE GENOMIC DNA]</scope>
    <source>
        <strain evidence="1 2">DSM 45507</strain>
    </source>
</reference>
<evidence type="ECO:0000313" key="1">
    <source>
        <dbReference type="EMBL" id="MBB5775062.1"/>
    </source>
</evidence>
<evidence type="ECO:0000313" key="2">
    <source>
        <dbReference type="Proteomes" id="UP000579153"/>
    </source>
</evidence>
<organism evidence="1 2">
    <name type="scientific">Nonomuraea jabiensis</name>
    <dbReference type="NCBI Taxonomy" id="882448"/>
    <lineage>
        <taxon>Bacteria</taxon>
        <taxon>Bacillati</taxon>
        <taxon>Actinomycetota</taxon>
        <taxon>Actinomycetes</taxon>
        <taxon>Streptosporangiales</taxon>
        <taxon>Streptosporangiaceae</taxon>
        <taxon>Nonomuraea</taxon>
    </lineage>
</organism>
<accession>A0A7W9L8Z6</accession>